<evidence type="ECO:0000313" key="1">
    <source>
        <dbReference type="EMBL" id="JAD43831.1"/>
    </source>
</evidence>
<accession>A0A0A8ZYC1</accession>
<name>A0A0A8ZYC1_ARUDO</name>
<reference evidence="1" key="1">
    <citation type="submission" date="2014-09" db="EMBL/GenBank/DDBJ databases">
        <authorList>
            <person name="Magalhaes I.L.F."/>
            <person name="Oliveira U."/>
            <person name="Santos F.R."/>
            <person name="Vidigal T.H.D.A."/>
            <person name="Brescovit A.D."/>
            <person name="Santos A.J."/>
        </authorList>
    </citation>
    <scope>NUCLEOTIDE SEQUENCE</scope>
    <source>
        <tissue evidence="1">Shoot tissue taken approximately 20 cm above the soil surface</tissue>
    </source>
</reference>
<dbReference type="EMBL" id="GBRH01254064">
    <property type="protein sequence ID" value="JAD43831.1"/>
    <property type="molecule type" value="Transcribed_RNA"/>
</dbReference>
<sequence>MNKICSWHNGPSTYPQEPSFKTCDIETQLIPRKISVILLQVVHSPARLATASTNLLGICNIP</sequence>
<proteinExistence type="predicted"/>
<protein>
    <submittedName>
        <fullName evidence="1">Uncharacterized protein</fullName>
    </submittedName>
</protein>
<organism evidence="1">
    <name type="scientific">Arundo donax</name>
    <name type="common">Giant reed</name>
    <name type="synonym">Donax arundinaceus</name>
    <dbReference type="NCBI Taxonomy" id="35708"/>
    <lineage>
        <taxon>Eukaryota</taxon>
        <taxon>Viridiplantae</taxon>
        <taxon>Streptophyta</taxon>
        <taxon>Embryophyta</taxon>
        <taxon>Tracheophyta</taxon>
        <taxon>Spermatophyta</taxon>
        <taxon>Magnoliopsida</taxon>
        <taxon>Liliopsida</taxon>
        <taxon>Poales</taxon>
        <taxon>Poaceae</taxon>
        <taxon>PACMAD clade</taxon>
        <taxon>Arundinoideae</taxon>
        <taxon>Arundineae</taxon>
        <taxon>Arundo</taxon>
    </lineage>
</organism>
<dbReference type="AlphaFoldDB" id="A0A0A8ZYC1"/>
<reference evidence="1" key="2">
    <citation type="journal article" date="2015" name="Data Brief">
        <title>Shoot transcriptome of the giant reed, Arundo donax.</title>
        <authorList>
            <person name="Barrero R.A."/>
            <person name="Guerrero F.D."/>
            <person name="Moolhuijzen P."/>
            <person name="Goolsby J.A."/>
            <person name="Tidwell J."/>
            <person name="Bellgard S.E."/>
            <person name="Bellgard M.I."/>
        </authorList>
    </citation>
    <scope>NUCLEOTIDE SEQUENCE</scope>
    <source>
        <tissue evidence="1">Shoot tissue taken approximately 20 cm above the soil surface</tissue>
    </source>
</reference>